<dbReference type="SUPFAM" id="SSF48403">
    <property type="entry name" value="Ankyrin repeat"/>
    <property type="match status" value="1"/>
</dbReference>
<dbReference type="EMBL" id="VJMJ01000052">
    <property type="protein sequence ID" value="KAF0740428.1"/>
    <property type="molecule type" value="Genomic_DNA"/>
</dbReference>
<keyword evidence="2" id="KW-1185">Reference proteome</keyword>
<dbReference type="InterPro" id="IPR002110">
    <property type="entry name" value="Ankyrin_rpt"/>
</dbReference>
<evidence type="ECO:0000313" key="1">
    <source>
        <dbReference type="EMBL" id="KAF0740428.1"/>
    </source>
</evidence>
<evidence type="ECO:0000313" key="2">
    <source>
        <dbReference type="Proteomes" id="UP000481153"/>
    </source>
</evidence>
<dbReference type="InterPro" id="IPR036770">
    <property type="entry name" value="Ankyrin_rpt-contain_sf"/>
</dbReference>
<dbReference type="PANTHER" id="PTHR46586:SF3">
    <property type="entry name" value="ANKYRIN REPEAT-CONTAINING PROTEIN"/>
    <property type="match status" value="1"/>
</dbReference>
<proteinExistence type="predicted"/>
<name>A0A6G0XJF9_9STRA</name>
<dbReference type="AlphaFoldDB" id="A0A6G0XJF9"/>
<dbReference type="Pfam" id="PF13637">
    <property type="entry name" value="Ank_4"/>
    <property type="match status" value="1"/>
</dbReference>
<dbReference type="PANTHER" id="PTHR46586">
    <property type="entry name" value="ANKYRIN REPEAT-CONTAINING PROTEIN"/>
    <property type="match status" value="1"/>
</dbReference>
<dbReference type="Proteomes" id="UP000481153">
    <property type="component" value="Unassembled WGS sequence"/>
</dbReference>
<reference evidence="1 2" key="1">
    <citation type="submission" date="2019-07" db="EMBL/GenBank/DDBJ databases">
        <title>Genomics analysis of Aphanomyces spp. identifies a new class of oomycete effector associated with host adaptation.</title>
        <authorList>
            <person name="Gaulin E."/>
        </authorList>
    </citation>
    <scope>NUCLEOTIDE SEQUENCE [LARGE SCALE GENOMIC DNA]</scope>
    <source>
        <strain evidence="1 2">ATCC 201684</strain>
    </source>
</reference>
<dbReference type="Pfam" id="PF12796">
    <property type="entry name" value="Ank_2"/>
    <property type="match status" value="1"/>
</dbReference>
<dbReference type="InterPro" id="IPR052050">
    <property type="entry name" value="SecEffector_AnkRepeat"/>
</dbReference>
<accession>A0A6G0XJF9</accession>
<protein>
    <submittedName>
        <fullName evidence="1">Uncharacterized protein</fullName>
    </submittedName>
</protein>
<dbReference type="VEuPathDB" id="FungiDB:AeMF1_015906"/>
<dbReference type="Gene3D" id="1.25.40.20">
    <property type="entry name" value="Ankyrin repeat-containing domain"/>
    <property type="match status" value="2"/>
</dbReference>
<comment type="caution">
    <text evidence="1">The sequence shown here is derived from an EMBL/GenBank/DDBJ whole genome shotgun (WGS) entry which is preliminary data.</text>
</comment>
<organism evidence="1 2">
    <name type="scientific">Aphanomyces euteiches</name>
    <dbReference type="NCBI Taxonomy" id="100861"/>
    <lineage>
        <taxon>Eukaryota</taxon>
        <taxon>Sar</taxon>
        <taxon>Stramenopiles</taxon>
        <taxon>Oomycota</taxon>
        <taxon>Saprolegniomycetes</taxon>
        <taxon>Saprolegniales</taxon>
        <taxon>Verrucalvaceae</taxon>
        <taxon>Aphanomyces</taxon>
    </lineage>
</organism>
<gene>
    <name evidence="1" type="ORF">Ae201684_004163</name>
</gene>
<sequence length="316" mass="35606">MQLAAAVLVHHGLFRHIVGFQEGIPKEFIVFSKLRYPIHSWLLADLATIDRRVSTFRSVFSWWFCLYGISGVRRLCDLWPAMQTMASVYAAVGGDLELMCVLNPDPYNKRTISICLADLAARHGHIQILRHLLDKGHMCSCRALDWAATNGHIEVVHFLHELYPQEGGASTDAMDGAATNGHLDIVHFLHDNRQEGCTVAALNLAARHGHFQVVEFLHFHRQEGGTTAAMDSAAKYGHLDIVKFLHAHRNEGCTTKAMDGAIINGHTQVVQFLHEYRTEGCTRDALDRLVRDNLFYYLHLPVVQFLLAHGYNLKHV</sequence>